<evidence type="ECO:0000313" key="3">
    <source>
        <dbReference type="Proteomes" id="UP000054618"/>
    </source>
</evidence>
<protein>
    <recommendedName>
        <fullName evidence="4">Phasin domain-containing protein</fullName>
    </recommendedName>
</protein>
<dbReference type="Proteomes" id="UP000054618">
    <property type="component" value="Unassembled WGS sequence"/>
</dbReference>
<name>A0A0W0XT33_9GAMM</name>
<dbReference type="AlphaFoldDB" id="A0A0W0XT33"/>
<comment type="caution">
    <text evidence="2">The sequence shown here is derived from an EMBL/GenBank/DDBJ whole genome shotgun (WGS) entry which is preliminary data.</text>
</comment>
<evidence type="ECO:0000256" key="1">
    <source>
        <dbReference type="SAM" id="MobiDB-lite"/>
    </source>
</evidence>
<evidence type="ECO:0000313" key="2">
    <source>
        <dbReference type="EMBL" id="KTD47943.1"/>
    </source>
</evidence>
<dbReference type="RefSeq" id="WP_058508296.1">
    <property type="nucleotide sequence ID" value="NZ_CAAAIK010000009.1"/>
</dbReference>
<dbReference type="PATRIC" id="fig|45073.5.peg.2330"/>
<evidence type="ECO:0008006" key="4">
    <source>
        <dbReference type="Google" id="ProtNLM"/>
    </source>
</evidence>
<keyword evidence="3" id="KW-1185">Reference proteome</keyword>
<dbReference type="STRING" id="45073.Lqui_2207"/>
<dbReference type="OrthoDB" id="5644811at2"/>
<feature type="region of interest" description="Disordered" evidence="1">
    <location>
        <begin position="146"/>
        <end position="184"/>
    </location>
</feature>
<gene>
    <name evidence="2" type="ORF">Lqui_2207</name>
</gene>
<sequence length="184" mass="21218">MIMENYINQLNQFARQIQKPMEEMMQLNIKTLQSFQPFKAENLQKIERPEMIWERQIFALIDSGHKWLDYVEKSYEISERAMLQLLKGLGQMREESKAGKSAFDTAMSNMSQFNPMTAWQNTAKQVLDPAAMEGIDPTQIVREVAEAAGMPQYKKEVSKPEGNGSMSQNKPGKRSERADKKDKH</sequence>
<accession>A0A0W0XT33</accession>
<proteinExistence type="predicted"/>
<reference evidence="2 3" key="1">
    <citation type="submission" date="2015-11" db="EMBL/GenBank/DDBJ databases">
        <title>Genomic analysis of 38 Legionella species identifies large and diverse effector repertoires.</title>
        <authorList>
            <person name="Burstein D."/>
            <person name="Amaro F."/>
            <person name="Zusman T."/>
            <person name="Lifshitz Z."/>
            <person name="Cohen O."/>
            <person name="Gilbert J.A."/>
            <person name="Pupko T."/>
            <person name="Shuman H.A."/>
            <person name="Segal G."/>
        </authorList>
    </citation>
    <scope>NUCLEOTIDE SEQUENCE [LARGE SCALE GENOMIC DNA]</scope>
    <source>
        <strain evidence="2 3">CDC#1442-AUS-E</strain>
    </source>
</reference>
<dbReference type="EMBL" id="LNYS01000018">
    <property type="protein sequence ID" value="KTD47943.1"/>
    <property type="molecule type" value="Genomic_DNA"/>
</dbReference>
<feature type="compositionally biased region" description="Basic and acidic residues" evidence="1">
    <location>
        <begin position="173"/>
        <end position="184"/>
    </location>
</feature>
<organism evidence="2 3">
    <name type="scientific">Legionella quinlivanii</name>
    <dbReference type="NCBI Taxonomy" id="45073"/>
    <lineage>
        <taxon>Bacteria</taxon>
        <taxon>Pseudomonadati</taxon>
        <taxon>Pseudomonadota</taxon>
        <taxon>Gammaproteobacteria</taxon>
        <taxon>Legionellales</taxon>
        <taxon>Legionellaceae</taxon>
        <taxon>Legionella</taxon>
    </lineage>
</organism>